<dbReference type="EMBL" id="CAMAPB010000017">
    <property type="protein sequence ID" value="CAH9056436.1"/>
    <property type="molecule type" value="Genomic_DNA"/>
</dbReference>
<comment type="caution">
    <text evidence="1">The sequence shown here is derived from an EMBL/GenBank/DDBJ whole genome shotgun (WGS) entry which is preliminary data.</text>
</comment>
<organism evidence="1 2">
    <name type="scientific">Pseudoalteromonas haloplanktis</name>
    <name type="common">Alteromonas haloplanktis</name>
    <dbReference type="NCBI Taxonomy" id="228"/>
    <lineage>
        <taxon>Bacteria</taxon>
        <taxon>Pseudomonadati</taxon>
        <taxon>Pseudomonadota</taxon>
        <taxon>Gammaproteobacteria</taxon>
        <taxon>Alteromonadales</taxon>
        <taxon>Pseudoalteromonadaceae</taxon>
        <taxon>Pseudoalteromonas</taxon>
    </lineage>
</organism>
<gene>
    <name evidence="1" type="ORF">PSEHALCIP103_01455</name>
</gene>
<dbReference type="GeneID" id="99695673"/>
<dbReference type="RefSeq" id="WP_013463823.1">
    <property type="nucleotide sequence ID" value="NZ_CAMAPB010000017.1"/>
</dbReference>
<evidence type="ECO:0000313" key="1">
    <source>
        <dbReference type="EMBL" id="CAH9056436.1"/>
    </source>
</evidence>
<evidence type="ECO:0008006" key="3">
    <source>
        <dbReference type="Google" id="ProtNLM"/>
    </source>
</evidence>
<proteinExistence type="predicted"/>
<dbReference type="AlphaFoldDB" id="A0A9W4QX02"/>
<accession>A0A9W4QX02</accession>
<reference evidence="1" key="1">
    <citation type="submission" date="2022-07" db="EMBL/GenBank/DDBJ databases">
        <authorList>
            <person name="Criscuolo A."/>
        </authorList>
    </citation>
    <scope>NUCLEOTIDE SEQUENCE</scope>
    <source>
        <strain evidence="1">CIP103197</strain>
    </source>
</reference>
<dbReference type="Proteomes" id="UP001152447">
    <property type="component" value="Unassembled WGS sequence"/>
</dbReference>
<evidence type="ECO:0000313" key="2">
    <source>
        <dbReference type="Proteomes" id="UP001152447"/>
    </source>
</evidence>
<dbReference type="Gene3D" id="6.10.280.50">
    <property type="match status" value="1"/>
</dbReference>
<dbReference type="InterPro" id="IPR007420">
    <property type="entry name" value="DUF465"/>
</dbReference>
<protein>
    <recommendedName>
        <fullName evidence="3">DUF465 domain-containing protein</fullName>
    </recommendedName>
</protein>
<sequence>MLGEDHSLTKDFPDYTQTIAKLNANDENFATKAKQYNEIDKEIRVLELQDSPIDDEAMQQLKHDRMVLKDWLHQQLTDAN</sequence>
<dbReference type="InterPro" id="IPR038444">
    <property type="entry name" value="DUF465_sf"/>
</dbReference>
<keyword evidence="2" id="KW-1185">Reference proteome</keyword>
<name>A0A9W4QX02_PSEHA</name>
<dbReference type="Pfam" id="PF04325">
    <property type="entry name" value="DUF465"/>
    <property type="match status" value="1"/>
</dbReference>